<evidence type="ECO:0000259" key="7">
    <source>
        <dbReference type="Pfam" id="PF08714"/>
    </source>
</evidence>
<gene>
    <name evidence="8" type="primary">fae-hps 3</name>
    <name evidence="8" type="ORF">MCBB_1971</name>
</gene>
<evidence type="ECO:0000256" key="6">
    <source>
        <dbReference type="ARBA" id="ARBA00072885"/>
    </source>
</evidence>
<dbReference type="GO" id="GO:0016840">
    <property type="term" value="F:carbon-nitrogen lyase activity"/>
    <property type="evidence" value="ECO:0007669"/>
    <property type="project" value="InterPro"/>
</dbReference>
<sequence length="163" mass="17957">MYINGEALVGDGNEVAHIDLLIGDKEGPIGQAFANALVNQVERHTPLFAVVAPNLMCKPVTMLLPKVSIKDLDDATRIFGPAQKAVAMAVSDCVEDGTIMKEMVEDICILCGVFIHPQAEDPDKIYQYNYEATKLAIKRAFVDEPPIDEILAKKDSLKHPFYK</sequence>
<dbReference type="RefSeq" id="WP_071907571.1">
    <property type="nucleotide sequence ID" value="NZ_LT607756.1"/>
</dbReference>
<dbReference type="STRING" id="118062.MCBB_1971"/>
<proteinExistence type="inferred from homology"/>
<dbReference type="KEGG" id="mcub:MCBB_1971"/>
<dbReference type="EC" id="4.2.1.147" evidence="5"/>
<dbReference type="FunFam" id="3.30.230.60:FF:000001">
    <property type="entry name" value="5,6,7,8-tetrahydromethanopterin hydro-lyase"/>
    <property type="match status" value="1"/>
</dbReference>
<dbReference type="Proteomes" id="UP000094707">
    <property type="component" value="Chromosome I"/>
</dbReference>
<protein>
    <recommendedName>
        <fullName evidence="6">5,6,7,8-tetrahydromethanopterin hydro-lyase</fullName>
        <ecNumber evidence="5">4.2.1.147</ecNumber>
    </recommendedName>
</protein>
<keyword evidence="9" id="KW-1185">Reference proteome</keyword>
<dbReference type="InterPro" id="IPR037075">
    <property type="entry name" value="HCHO-activating_enzyme_sf"/>
</dbReference>
<evidence type="ECO:0000313" key="8">
    <source>
        <dbReference type="EMBL" id="SCG86519.1"/>
    </source>
</evidence>
<organism evidence="8 9">
    <name type="scientific">Methanobacterium congolense</name>
    <dbReference type="NCBI Taxonomy" id="118062"/>
    <lineage>
        <taxon>Archaea</taxon>
        <taxon>Methanobacteriati</taxon>
        <taxon>Methanobacteriota</taxon>
        <taxon>Methanomada group</taxon>
        <taxon>Methanobacteria</taxon>
        <taxon>Methanobacteriales</taxon>
        <taxon>Methanobacteriaceae</taxon>
        <taxon>Methanobacterium</taxon>
    </lineage>
</organism>
<accession>A0A1D3L4S2</accession>
<dbReference type="GeneID" id="30412807"/>
<feature type="domain" description="Formaldehyde-activating enzyme" evidence="7">
    <location>
        <begin position="5"/>
        <end position="161"/>
    </location>
</feature>
<comment type="similarity">
    <text evidence="4">Belongs to the formaldehyde-activating enzyme family.</text>
</comment>
<evidence type="ECO:0000256" key="2">
    <source>
        <dbReference type="ARBA" id="ARBA00052457"/>
    </source>
</evidence>
<comment type="catalytic activity">
    <reaction evidence="2">
        <text>5,6,7,8-tetrahydromethanopterin + formaldehyde = 5,10-methylenetetrahydromethanopterin + H2O</text>
        <dbReference type="Rhea" id="RHEA:24678"/>
        <dbReference type="ChEBI" id="CHEBI:15377"/>
        <dbReference type="ChEBI" id="CHEBI:16842"/>
        <dbReference type="ChEBI" id="CHEBI:57818"/>
        <dbReference type="ChEBI" id="CHEBI:58103"/>
        <dbReference type="EC" id="4.2.1.147"/>
    </reaction>
</comment>
<comment type="function">
    <text evidence="3">Catalyzes the condensation of formaldehyde with tetrahydromethanopterin (H(4)MPT) to 5,10-methylenetetrahydromethanopterin.</text>
</comment>
<dbReference type="InterPro" id="IPR014826">
    <property type="entry name" value="HCHO-activating_enzyme"/>
</dbReference>
<evidence type="ECO:0000256" key="4">
    <source>
        <dbReference type="ARBA" id="ARBA00061519"/>
    </source>
</evidence>
<name>A0A1D3L4S2_9EURY</name>
<dbReference type="EMBL" id="LT607756">
    <property type="protein sequence ID" value="SCG86519.1"/>
    <property type="molecule type" value="Genomic_DNA"/>
</dbReference>
<keyword evidence="1 8" id="KW-0456">Lyase</keyword>
<dbReference type="NCBIfam" id="TIGR03126">
    <property type="entry name" value="one_C_fae"/>
    <property type="match status" value="1"/>
</dbReference>
<reference evidence="8 9" key="1">
    <citation type="submission" date="2016-08" db="EMBL/GenBank/DDBJ databases">
        <authorList>
            <person name="Seilhamer J.J."/>
        </authorList>
    </citation>
    <scope>NUCLEOTIDE SEQUENCE [LARGE SCALE GENOMIC DNA]</scope>
    <source>
        <strain evidence="8">Buetzberg</strain>
    </source>
</reference>
<dbReference type="PATRIC" id="fig|129848.4.peg.2019"/>
<dbReference type="SUPFAM" id="SSF54211">
    <property type="entry name" value="Ribosomal protein S5 domain 2-like"/>
    <property type="match status" value="1"/>
</dbReference>
<dbReference type="Pfam" id="PF08714">
    <property type="entry name" value="Fae"/>
    <property type="match status" value="1"/>
</dbReference>
<evidence type="ECO:0000256" key="3">
    <source>
        <dbReference type="ARBA" id="ARBA00056998"/>
    </source>
</evidence>
<dbReference type="InterPro" id="IPR020568">
    <property type="entry name" value="Ribosomal_Su5_D2-typ_SF"/>
</dbReference>
<dbReference type="Gene3D" id="3.30.230.60">
    <property type="entry name" value="Formaldehyde-activating enzyme"/>
    <property type="match status" value="1"/>
</dbReference>
<evidence type="ECO:0000256" key="1">
    <source>
        <dbReference type="ARBA" id="ARBA00023239"/>
    </source>
</evidence>
<dbReference type="OrthoDB" id="68182at2157"/>
<evidence type="ECO:0000313" key="9">
    <source>
        <dbReference type="Proteomes" id="UP000094707"/>
    </source>
</evidence>
<dbReference type="GO" id="GO:0016051">
    <property type="term" value="P:carbohydrate biosynthetic process"/>
    <property type="evidence" value="ECO:0007669"/>
    <property type="project" value="InterPro"/>
</dbReference>
<evidence type="ECO:0000256" key="5">
    <source>
        <dbReference type="ARBA" id="ARBA00067042"/>
    </source>
</evidence>
<dbReference type="AlphaFoldDB" id="A0A1D3L4S2"/>